<keyword evidence="7" id="KW-0175">Coiled coil</keyword>
<comment type="caution">
    <text evidence="9">The sequence shown here is derived from an EMBL/GenBank/DDBJ whole genome shotgun (WGS) entry which is preliminary data.</text>
</comment>
<dbReference type="Pfam" id="PF05193">
    <property type="entry name" value="Peptidase_M16_C"/>
    <property type="match status" value="1"/>
</dbReference>
<evidence type="ECO:0000256" key="7">
    <source>
        <dbReference type="SAM" id="Coils"/>
    </source>
</evidence>
<reference evidence="9 10" key="1">
    <citation type="submission" date="2019-06" db="EMBL/GenBank/DDBJ databases">
        <title>Genome sequence of Litorilinea aerophila BAA-2444.</title>
        <authorList>
            <person name="Maclea K.S."/>
            <person name="Maurais E.G."/>
            <person name="Iannazzi L.C."/>
        </authorList>
    </citation>
    <scope>NUCLEOTIDE SEQUENCE [LARGE SCALE GENOMIC DNA]</scope>
    <source>
        <strain evidence="9 10">ATCC BAA-2444</strain>
    </source>
</reference>
<dbReference type="Gene3D" id="3.30.830.10">
    <property type="entry name" value="Metalloenzyme, LuxS/M16 peptidase-like"/>
    <property type="match status" value="4"/>
</dbReference>
<comment type="cofactor">
    <cofactor evidence="1">
        <name>Zn(2+)</name>
        <dbReference type="ChEBI" id="CHEBI:29105"/>
    </cofactor>
</comment>
<evidence type="ECO:0000256" key="1">
    <source>
        <dbReference type="ARBA" id="ARBA00001947"/>
    </source>
</evidence>
<keyword evidence="4" id="KW-0378">Hydrolase</keyword>
<dbReference type="InterPro" id="IPR055130">
    <property type="entry name" value="PreP_C"/>
</dbReference>
<keyword evidence="2" id="KW-0645">Protease</keyword>
<dbReference type="FunFam" id="3.30.830.10:FF:000034">
    <property type="entry name" value="presequence protease 1, chloroplastic/mitochondrial"/>
    <property type="match status" value="1"/>
</dbReference>
<evidence type="ECO:0000256" key="5">
    <source>
        <dbReference type="ARBA" id="ARBA00022833"/>
    </source>
</evidence>
<dbReference type="RefSeq" id="WP_141608402.1">
    <property type="nucleotide sequence ID" value="NZ_VIGC02000002.1"/>
</dbReference>
<keyword evidence="5" id="KW-0862">Zinc</keyword>
<protein>
    <submittedName>
        <fullName evidence="9">Peptidase M16</fullName>
    </submittedName>
</protein>
<organism evidence="9 10">
    <name type="scientific">Litorilinea aerophila</name>
    <dbReference type="NCBI Taxonomy" id="1204385"/>
    <lineage>
        <taxon>Bacteria</taxon>
        <taxon>Bacillati</taxon>
        <taxon>Chloroflexota</taxon>
        <taxon>Caldilineae</taxon>
        <taxon>Caldilineales</taxon>
        <taxon>Caldilineaceae</taxon>
        <taxon>Litorilinea</taxon>
    </lineage>
</organism>
<dbReference type="AlphaFoldDB" id="A0A540VLN8"/>
<evidence type="ECO:0000259" key="8">
    <source>
        <dbReference type="SMART" id="SM01264"/>
    </source>
</evidence>
<dbReference type="SMART" id="SM01264">
    <property type="entry name" value="M16C_associated"/>
    <property type="match status" value="1"/>
</dbReference>
<name>A0A540VLN8_9CHLR</name>
<dbReference type="GO" id="GO:0016485">
    <property type="term" value="P:protein processing"/>
    <property type="evidence" value="ECO:0007669"/>
    <property type="project" value="TreeGrafter"/>
</dbReference>
<keyword evidence="3" id="KW-0479">Metal-binding</keyword>
<dbReference type="OrthoDB" id="9762027at2"/>
<dbReference type="InterPro" id="IPR011249">
    <property type="entry name" value="Metalloenz_LuxS/M16"/>
</dbReference>
<dbReference type="Pfam" id="PF08367">
    <property type="entry name" value="M16C_assoc"/>
    <property type="match status" value="1"/>
</dbReference>
<gene>
    <name evidence="9" type="ORF">FKZ61_02040</name>
</gene>
<dbReference type="InParanoid" id="A0A540VLN8"/>
<sequence length="971" mass="109404">MTWNSQFELLRDEYIDELRTRARLFRHRPTGAQLLSLENDDENKVFGITFRTPPADSTGIAHILEHAVLGGSEKYPLKEPFVQLLKGSLKTFLNAMTYPDRTVYPVASQNLQDFYNLVDVYLDAVFHPLITPYHLQQEGWHYELESLDAPLTYKGVVFNEMKGAYSSPDSLLYRYSQQSLFPDTPYGRDSGGDPRVIPELTYQAFREFHRRYYHPSNAFIYFYGDDDPEARLRIIGEALQGYGRAEVQAEVPLQPPFPGPRRLVQPFGVAAEEQAPKGLVQLNWLLPENTDPTLTMGLSVLSYALVSTQASPLRKALIDSGLGEDVTGGGLSTTLRQMTFRVGMRGVDPANMDKVEALILDTLQQLARDGFEEEMVEAAYNSIEFSLRENNTGAYPRGLSLMMRAHSTWLYGGDPLATLAFERPLRAVRQALDSDPEYLQRLLRTYLVENAHRTTVILQPDPELNRRLEEEERARLAAIRQQMSQQELEAVMENARELKRRQETPDDPEALARLPTLTLADLDPKIKTIPLAQSEVHGRPLLFHDLFTNGILYLSVGFDLHGLPQELLPYAKLFGQALVEMGTHREDFVKLSQRIDRTTGGISPGLFLSAQRERPGSQAWLFLHGKAVVDRVPEMLAIFHDVLTDVRLDNQERFRQIVLKDKARMESALIPSGHSVVYGRLQAGFNEAAWISEQMGGISHLFFLRELATAVDQDWPSVLEKLEEVRRLLVNRNLALVNVTLDADNWSRLESHLAEFLAGLPAAAPTFARWSADLPAGDEGLAIPAQVNYVGKGADLYRLGYRLHGSILAITNFLRTVYLWDRVRVQGGAYGGFCRFGQQSGVFGFLSYRDPNLLNTLDVYDQAATFLRELALSPDELTRSIIGAIGALDAYQLPDAKGYTSMVRYLVGETDEHRQQIRNELLSTRPVHFREFADVLAQVSAQGRVVVMGAREALEQANSARGNRLQVQKVL</sequence>
<proteinExistence type="predicted"/>
<dbReference type="EMBL" id="VIGC01000002">
    <property type="protein sequence ID" value="TQE97675.1"/>
    <property type="molecule type" value="Genomic_DNA"/>
</dbReference>
<feature type="domain" description="Peptidase M16C associated" evidence="8">
    <location>
        <begin position="458"/>
        <end position="707"/>
    </location>
</feature>
<evidence type="ECO:0000256" key="6">
    <source>
        <dbReference type="ARBA" id="ARBA00023049"/>
    </source>
</evidence>
<feature type="coiled-coil region" evidence="7">
    <location>
        <begin position="469"/>
        <end position="501"/>
    </location>
</feature>
<dbReference type="Proteomes" id="UP000317371">
    <property type="component" value="Unassembled WGS sequence"/>
</dbReference>
<dbReference type="InterPro" id="IPR011765">
    <property type="entry name" value="Pept_M16_N"/>
</dbReference>
<dbReference type="PANTHER" id="PTHR43016">
    <property type="entry name" value="PRESEQUENCE PROTEASE"/>
    <property type="match status" value="1"/>
</dbReference>
<accession>A0A540VLN8</accession>
<evidence type="ECO:0000313" key="9">
    <source>
        <dbReference type="EMBL" id="TQE97675.1"/>
    </source>
</evidence>
<dbReference type="InterPro" id="IPR007863">
    <property type="entry name" value="Peptidase_M16_C"/>
</dbReference>
<dbReference type="FunFam" id="3.30.830.10:FF:000009">
    <property type="entry name" value="Presequence protease, mitochondrial"/>
    <property type="match status" value="1"/>
</dbReference>
<evidence type="ECO:0000256" key="3">
    <source>
        <dbReference type="ARBA" id="ARBA00022723"/>
    </source>
</evidence>
<dbReference type="Pfam" id="PF22516">
    <property type="entry name" value="PreP_C"/>
    <property type="match status" value="1"/>
</dbReference>
<dbReference type="GO" id="GO:0004222">
    <property type="term" value="F:metalloendopeptidase activity"/>
    <property type="evidence" value="ECO:0007669"/>
    <property type="project" value="TreeGrafter"/>
</dbReference>
<evidence type="ECO:0000313" key="10">
    <source>
        <dbReference type="Proteomes" id="UP000317371"/>
    </source>
</evidence>
<dbReference type="Pfam" id="PF00675">
    <property type="entry name" value="Peptidase_M16"/>
    <property type="match status" value="1"/>
</dbReference>
<keyword evidence="6" id="KW-0482">Metalloprotease</keyword>
<dbReference type="SUPFAM" id="SSF63411">
    <property type="entry name" value="LuxS/MPP-like metallohydrolase"/>
    <property type="match status" value="4"/>
</dbReference>
<dbReference type="GO" id="GO:0046872">
    <property type="term" value="F:metal ion binding"/>
    <property type="evidence" value="ECO:0007669"/>
    <property type="project" value="UniProtKB-KW"/>
</dbReference>
<evidence type="ECO:0000256" key="2">
    <source>
        <dbReference type="ARBA" id="ARBA00022670"/>
    </source>
</evidence>
<dbReference type="InterPro" id="IPR013578">
    <property type="entry name" value="Peptidase_M16C_assoc"/>
</dbReference>
<dbReference type="PANTHER" id="PTHR43016:SF13">
    <property type="entry name" value="PRESEQUENCE PROTEASE, MITOCHONDRIAL"/>
    <property type="match status" value="1"/>
</dbReference>
<evidence type="ECO:0000256" key="4">
    <source>
        <dbReference type="ARBA" id="ARBA00022801"/>
    </source>
</evidence>
<keyword evidence="10" id="KW-1185">Reference proteome</keyword>